<name>A0A2Y9C9R5_9FIRM</name>
<organism evidence="2 3">
    <name type="scientific">Faecalicatena orotica</name>
    <dbReference type="NCBI Taxonomy" id="1544"/>
    <lineage>
        <taxon>Bacteria</taxon>
        <taxon>Bacillati</taxon>
        <taxon>Bacillota</taxon>
        <taxon>Clostridia</taxon>
        <taxon>Lachnospirales</taxon>
        <taxon>Lachnospiraceae</taxon>
        <taxon>Faecalicatena</taxon>
    </lineage>
</organism>
<dbReference type="AlphaFoldDB" id="A0A2Y9C9R5"/>
<dbReference type="InterPro" id="IPR038690">
    <property type="entry name" value="NusG_2_sf"/>
</dbReference>
<evidence type="ECO:0000256" key="1">
    <source>
        <dbReference type="SAM" id="Phobius"/>
    </source>
</evidence>
<keyword evidence="1" id="KW-0812">Transmembrane</keyword>
<accession>A0A2Y9C9R5</accession>
<feature type="transmembrane region" description="Helical" evidence="1">
    <location>
        <begin position="6"/>
        <end position="25"/>
    </location>
</feature>
<keyword evidence="3" id="KW-1185">Reference proteome</keyword>
<dbReference type="Proteomes" id="UP000245845">
    <property type="component" value="Unassembled WGS sequence"/>
</dbReference>
<proteinExistence type="predicted"/>
<reference evidence="2 3" key="1">
    <citation type="submission" date="2018-05" db="EMBL/GenBank/DDBJ databases">
        <title>The Hungate 1000. A catalogue of reference genomes from the rumen microbiome.</title>
        <authorList>
            <person name="Kelly W."/>
        </authorList>
    </citation>
    <scope>NUCLEOTIDE SEQUENCE [LARGE SCALE GENOMIC DNA]</scope>
    <source>
        <strain evidence="2 3">NLAE-zl-C242</strain>
    </source>
</reference>
<dbReference type="OrthoDB" id="47603at2"/>
<keyword evidence="1" id="KW-1133">Transmembrane helix</keyword>
<gene>
    <name evidence="2" type="ORF">A8806_10331</name>
</gene>
<dbReference type="Pfam" id="PF07009">
    <property type="entry name" value="NusG_II"/>
    <property type="match status" value="1"/>
</dbReference>
<keyword evidence="1" id="KW-0472">Membrane</keyword>
<dbReference type="EMBL" id="QGDL01000003">
    <property type="protein sequence ID" value="PWJ30627.1"/>
    <property type="molecule type" value="Genomic_DNA"/>
</dbReference>
<sequence length="118" mass="12598">MKKNDLILVGMILCLAAAFIGYQFLKGKSVNADVVVTVDGEPYGRYALSADQIIEIDGTNTLEIRDGKAAMKAADCPDKLCVHQKAISRDGESIICLPNKVVVTIEGGEKSELDGVAK</sequence>
<evidence type="ECO:0000313" key="2">
    <source>
        <dbReference type="EMBL" id="PWJ30627.1"/>
    </source>
</evidence>
<evidence type="ECO:0000313" key="3">
    <source>
        <dbReference type="Proteomes" id="UP000245845"/>
    </source>
</evidence>
<dbReference type="RefSeq" id="WP_109730277.1">
    <property type="nucleotide sequence ID" value="NZ_BAAACK010000004.1"/>
</dbReference>
<dbReference type="CDD" id="cd09911">
    <property type="entry name" value="Lin0431_like"/>
    <property type="match status" value="1"/>
</dbReference>
<protein>
    <submittedName>
        <fullName evidence="2">Uncharacterized protein</fullName>
    </submittedName>
</protein>
<dbReference type="Gene3D" id="2.60.320.10">
    <property type="entry name" value="N-utilization substance G protein NusG, insert domain"/>
    <property type="match status" value="1"/>
</dbReference>
<comment type="caution">
    <text evidence="2">The sequence shown here is derived from an EMBL/GenBank/DDBJ whole genome shotgun (WGS) entry which is preliminary data.</text>
</comment>